<gene>
    <name evidence="2" type="ORF">L2W38_09225</name>
</gene>
<proteinExistence type="predicted"/>
<protein>
    <submittedName>
        <fullName evidence="2">Metallophosphoesterase</fullName>
    </submittedName>
</protein>
<name>A0ABS9EP89_9BACT</name>
<feature type="domain" description="Calcineurin-like phosphoesterase" evidence="1">
    <location>
        <begin position="30"/>
        <end position="127"/>
    </location>
</feature>
<dbReference type="Pfam" id="PF00149">
    <property type="entry name" value="Metallophos"/>
    <property type="match status" value="1"/>
</dbReference>
<dbReference type="InterPro" id="IPR004843">
    <property type="entry name" value="Calcineurin-like_PHP"/>
</dbReference>
<dbReference type="InterPro" id="IPR029052">
    <property type="entry name" value="Metallo-depent_PP-like"/>
</dbReference>
<dbReference type="EMBL" id="JAKGUD010000009">
    <property type="protein sequence ID" value="MCF4143002.1"/>
    <property type="molecule type" value="Genomic_DNA"/>
</dbReference>
<sequence length="205" mass="23403">MKRWLAGACRLLGTVYVPEEVMDRPGEFLLHISDTPSSFFSDLRRIISKIRPAWVVHTGDLVDQIKLEVYPARIECYRNKLRTLSKILDGAVARGDFQAMICMGNHDDLYSVKEMFPHCHIAEGTGFFSSSGWHFVVSHYSWRIPDLPDMVGLCGHDLSYPSGEIRCLNGIEDIHLFSLKTGGVYRIPYPGYIDDQRQLKRRIGL</sequence>
<reference evidence="2 3" key="1">
    <citation type="submission" date="2022-01" db="EMBL/GenBank/DDBJ databases">
        <title>Dethiosulfovibrio faecalis sp. nov., a novel proteolytic, non-sulfur-reducing bacterium isolated from a marine aquaculture solid waste bioreactor.</title>
        <authorList>
            <person name="Grabowski S."/>
            <person name="Apolinario E."/>
            <person name="Schneider N."/>
            <person name="Marshall C.W."/>
            <person name="Sowers K.R."/>
        </authorList>
    </citation>
    <scope>NUCLEOTIDE SEQUENCE [LARGE SCALE GENOMIC DNA]</scope>
    <source>
        <strain evidence="2 3">DSM 12537</strain>
    </source>
</reference>
<organism evidence="2 3">
    <name type="scientific">Dethiosulfovibrio marinus</name>
    <dbReference type="NCBI Taxonomy" id="133532"/>
    <lineage>
        <taxon>Bacteria</taxon>
        <taxon>Thermotogati</taxon>
        <taxon>Synergistota</taxon>
        <taxon>Synergistia</taxon>
        <taxon>Synergistales</taxon>
        <taxon>Dethiosulfovibrionaceae</taxon>
        <taxon>Dethiosulfovibrio</taxon>
    </lineage>
</organism>
<evidence type="ECO:0000313" key="3">
    <source>
        <dbReference type="Proteomes" id="UP001200430"/>
    </source>
</evidence>
<evidence type="ECO:0000259" key="1">
    <source>
        <dbReference type="Pfam" id="PF00149"/>
    </source>
</evidence>
<comment type="caution">
    <text evidence="2">The sequence shown here is derived from an EMBL/GenBank/DDBJ whole genome shotgun (WGS) entry which is preliminary data.</text>
</comment>
<accession>A0ABS9EP89</accession>
<dbReference type="Gene3D" id="3.60.21.10">
    <property type="match status" value="1"/>
</dbReference>
<dbReference type="RefSeq" id="WP_236099715.1">
    <property type="nucleotide sequence ID" value="NZ_JAKGUD010000009.1"/>
</dbReference>
<dbReference type="Proteomes" id="UP001200430">
    <property type="component" value="Unassembled WGS sequence"/>
</dbReference>
<evidence type="ECO:0000313" key="2">
    <source>
        <dbReference type="EMBL" id="MCF4143002.1"/>
    </source>
</evidence>
<dbReference type="SUPFAM" id="SSF56300">
    <property type="entry name" value="Metallo-dependent phosphatases"/>
    <property type="match status" value="1"/>
</dbReference>
<keyword evidence="3" id="KW-1185">Reference proteome</keyword>